<evidence type="ECO:0000313" key="3">
    <source>
        <dbReference type="Proteomes" id="UP000462212"/>
    </source>
</evidence>
<protein>
    <submittedName>
        <fullName evidence="2">Uncharacterized protein</fullName>
    </submittedName>
</protein>
<comment type="caution">
    <text evidence="2">The sequence shown here is derived from an EMBL/GenBank/DDBJ whole genome shotgun (WGS) entry which is preliminary data.</text>
</comment>
<dbReference type="OrthoDB" id="10057496at2759"/>
<keyword evidence="3" id="KW-1185">Reference proteome</keyword>
<dbReference type="EMBL" id="QGMJ01000084">
    <property type="protein sequence ID" value="TVY42823.1"/>
    <property type="molecule type" value="Genomic_DNA"/>
</dbReference>
<feature type="compositionally biased region" description="Pro residues" evidence="1">
    <location>
        <begin position="139"/>
        <end position="151"/>
    </location>
</feature>
<evidence type="ECO:0000256" key="1">
    <source>
        <dbReference type="SAM" id="MobiDB-lite"/>
    </source>
</evidence>
<dbReference type="Proteomes" id="UP000462212">
    <property type="component" value="Unassembled WGS sequence"/>
</dbReference>
<reference evidence="2 3" key="1">
    <citation type="submission" date="2018-05" db="EMBL/GenBank/DDBJ databases">
        <title>Genome sequencing and assembly of the regulated plant pathogen Lachnellula willkommii and related sister species for the development of diagnostic species identification markers.</title>
        <authorList>
            <person name="Giroux E."/>
            <person name="Bilodeau G."/>
        </authorList>
    </citation>
    <scope>NUCLEOTIDE SEQUENCE [LARGE SCALE GENOMIC DNA]</scope>
    <source>
        <strain evidence="2 3">CBS 197.66</strain>
    </source>
</reference>
<proteinExistence type="predicted"/>
<organism evidence="2 3">
    <name type="scientific">Lachnellula subtilissima</name>
    <dbReference type="NCBI Taxonomy" id="602034"/>
    <lineage>
        <taxon>Eukaryota</taxon>
        <taxon>Fungi</taxon>
        <taxon>Dikarya</taxon>
        <taxon>Ascomycota</taxon>
        <taxon>Pezizomycotina</taxon>
        <taxon>Leotiomycetes</taxon>
        <taxon>Helotiales</taxon>
        <taxon>Lachnaceae</taxon>
        <taxon>Lachnellula</taxon>
    </lineage>
</organism>
<sequence>MSDEVIHTPFTDARYSLLKDSRYEQLSLFHKLLFFSIPKHIHTSTSKSTILFILTSKQSSILLAIVASSDINNCPLPYPIGKVVYTYQIITTPNNIVQQIRYHCFEIYNLSGEQIGLIRHLEAVSDPNHGWNTIHGRDPGPPPPYTEPPQPEHTNTQQEPNPMAGRGYNTMHGFDQGPPPPSFTPSQGFGIPQYPAFLPGQAPPQTYGFPAPAMQVPVPVAAAPQMPQMIPQNGYQGYGFPYPGQTHPAPPPRANPAFPGIHLRNHTGGVGLPPGYDYAFPQAHCKIHVFTTKTPPWQYTTVLHSWDETTHVKMYVPANTTVKDLMQGLGCTNAVAKKNVLYEVTEAGNGKWLKGLTITGDDKDKVKVPISEMGWDMTRTGHPGARPVVWLYFTKD</sequence>
<name>A0A8H8UGB9_9HELO</name>
<feature type="region of interest" description="Disordered" evidence="1">
    <location>
        <begin position="129"/>
        <end position="163"/>
    </location>
</feature>
<evidence type="ECO:0000313" key="2">
    <source>
        <dbReference type="EMBL" id="TVY42823.1"/>
    </source>
</evidence>
<accession>A0A8H8UGB9</accession>
<gene>
    <name evidence="2" type="ORF">LSUB1_G002201</name>
</gene>
<dbReference type="AlphaFoldDB" id="A0A8H8UGB9"/>